<protein>
    <submittedName>
        <fullName evidence="3">Uncharacterized protein</fullName>
    </submittedName>
</protein>
<keyword evidence="2" id="KW-1133">Transmembrane helix</keyword>
<name>A0A8J5I7Q7_ZINOF</name>
<dbReference type="AlphaFoldDB" id="A0A8J5I7Q7"/>
<sequence length="724" mass="78443">MEKLSLIDVTQEDDFLAPSPCGALIDPISPGFSQNNSGNNYLESVIKNSDKDVCQEKFIKQVDEVLKLSESPEQNQTKPGKYNLRKSLAWDSAFFTSEGVLNHEELAIVNSTFKKTESRSLPMILEDVRKSSESTSTLDNDCWTLENLEVDLFDNVRASIQKSFGSDDKASRSIKPSKKINPVSMFVLSLFLSNAQPYSFAALAKVESISNSKKKSPGLTEHDYENKSKEATVVLVLNLAFLALPKASSGKSNSKMLLKPPRVLPKATPPTKTTCVPGNSQKRNGTTRDIAGNTINQESLTSLKKINAGPSNVNLRSSQSLKPSLNLVNNSGDKAKKSSQDLTRMKSSRTINRSAGPISSKTSIRPSGAKIVCREKKSAAISSKSKVNLSLTASPSSSFDSVASGSSTSTIFGFKSVANSIEGSSPPSLEGAENDEVYLSGLKSGAISEDLGRSQERCKQSELSKVNHQESCTNTNIGAKCFKPSGLKVPTPKIGYFDANKSITFNAKTSQTRQQPSTFKSTTGVRKVEVANKLKPGKIQLINKAIPQDCSKFQTSAPFQNPSRETSSPEQLPMHLGSNNSIVTSKAHLEMSSIDKDFCSPKGHTPCKGGLEVVQDNNLDSALPKPTRKDLDSDQHPDHLKELSVSIDRSSSLGTKNADVPSYLDAQEADTQKSHHTSGFMTAPLVCSWGLGIVYLLYILCRRSDLSFGVEGTIDRRLSGTFDS</sequence>
<dbReference type="PANTHER" id="PTHR33737">
    <property type="entry name" value="OS05G0121800 PROTEIN"/>
    <property type="match status" value="1"/>
</dbReference>
<dbReference type="InterPro" id="IPR045882">
    <property type="entry name" value="GPT1/2"/>
</dbReference>
<evidence type="ECO:0000313" key="4">
    <source>
        <dbReference type="Proteomes" id="UP000734854"/>
    </source>
</evidence>
<comment type="caution">
    <text evidence="3">The sequence shown here is derived from an EMBL/GenBank/DDBJ whole genome shotgun (WGS) entry which is preliminary data.</text>
</comment>
<keyword evidence="4" id="KW-1185">Reference proteome</keyword>
<feature type="compositionally biased region" description="Polar residues" evidence="1">
    <location>
        <begin position="310"/>
        <end position="332"/>
    </location>
</feature>
<keyword evidence="2" id="KW-0472">Membrane</keyword>
<dbReference type="Proteomes" id="UP000734854">
    <property type="component" value="Unassembled WGS sequence"/>
</dbReference>
<feature type="compositionally biased region" description="Polar residues" evidence="1">
    <location>
        <begin position="553"/>
        <end position="570"/>
    </location>
</feature>
<dbReference type="GO" id="GO:0008017">
    <property type="term" value="F:microtubule binding"/>
    <property type="evidence" value="ECO:0007669"/>
    <property type="project" value="InterPro"/>
</dbReference>
<evidence type="ECO:0000313" key="3">
    <source>
        <dbReference type="EMBL" id="KAG6530361.1"/>
    </source>
</evidence>
<gene>
    <name evidence="3" type="ORF">ZIOFF_012589</name>
</gene>
<keyword evidence="2" id="KW-0812">Transmembrane</keyword>
<feature type="transmembrane region" description="Helical" evidence="2">
    <location>
        <begin position="680"/>
        <end position="700"/>
    </location>
</feature>
<feature type="region of interest" description="Disordered" evidence="1">
    <location>
        <begin position="250"/>
        <end position="289"/>
    </location>
</feature>
<organism evidence="3 4">
    <name type="scientific">Zingiber officinale</name>
    <name type="common">Ginger</name>
    <name type="synonym">Amomum zingiber</name>
    <dbReference type="NCBI Taxonomy" id="94328"/>
    <lineage>
        <taxon>Eukaryota</taxon>
        <taxon>Viridiplantae</taxon>
        <taxon>Streptophyta</taxon>
        <taxon>Embryophyta</taxon>
        <taxon>Tracheophyta</taxon>
        <taxon>Spermatophyta</taxon>
        <taxon>Magnoliopsida</taxon>
        <taxon>Liliopsida</taxon>
        <taxon>Zingiberales</taxon>
        <taxon>Zingiberaceae</taxon>
        <taxon>Zingiber</taxon>
    </lineage>
</organism>
<dbReference type="PANTHER" id="PTHR33737:SF2">
    <property type="entry name" value="OS12G0102700 PROTEIN"/>
    <property type="match status" value="1"/>
</dbReference>
<accession>A0A8J5I7Q7</accession>
<evidence type="ECO:0000256" key="2">
    <source>
        <dbReference type="SAM" id="Phobius"/>
    </source>
</evidence>
<feature type="compositionally biased region" description="Polar residues" evidence="1">
    <location>
        <begin position="270"/>
        <end position="284"/>
    </location>
</feature>
<evidence type="ECO:0000256" key="1">
    <source>
        <dbReference type="SAM" id="MobiDB-lite"/>
    </source>
</evidence>
<feature type="compositionally biased region" description="Polar residues" evidence="1">
    <location>
        <begin position="348"/>
        <end position="365"/>
    </location>
</feature>
<feature type="region of interest" description="Disordered" evidence="1">
    <location>
        <begin position="553"/>
        <end position="578"/>
    </location>
</feature>
<proteinExistence type="predicted"/>
<dbReference type="EMBL" id="JACMSC010000003">
    <property type="protein sequence ID" value="KAG6530361.1"/>
    <property type="molecule type" value="Genomic_DNA"/>
</dbReference>
<feature type="region of interest" description="Disordered" evidence="1">
    <location>
        <begin position="310"/>
        <end position="369"/>
    </location>
</feature>
<reference evidence="3 4" key="1">
    <citation type="submission" date="2020-08" db="EMBL/GenBank/DDBJ databases">
        <title>Plant Genome Project.</title>
        <authorList>
            <person name="Zhang R.-G."/>
        </authorList>
    </citation>
    <scope>NUCLEOTIDE SEQUENCE [LARGE SCALE GENOMIC DNA]</scope>
    <source>
        <tissue evidence="3">Rhizome</tissue>
    </source>
</reference>